<organism evidence="2 3">
    <name type="scientific">Allacma fusca</name>
    <dbReference type="NCBI Taxonomy" id="39272"/>
    <lineage>
        <taxon>Eukaryota</taxon>
        <taxon>Metazoa</taxon>
        <taxon>Ecdysozoa</taxon>
        <taxon>Arthropoda</taxon>
        <taxon>Hexapoda</taxon>
        <taxon>Collembola</taxon>
        <taxon>Symphypleona</taxon>
        <taxon>Sminthuridae</taxon>
        <taxon>Allacma</taxon>
    </lineage>
</organism>
<protein>
    <submittedName>
        <fullName evidence="2">Uncharacterized protein</fullName>
    </submittedName>
</protein>
<feature type="compositionally biased region" description="Polar residues" evidence="1">
    <location>
        <begin position="22"/>
        <end position="34"/>
    </location>
</feature>
<gene>
    <name evidence="2" type="ORF">AFUS01_LOCUS6319</name>
</gene>
<accession>A0A8J2JF88</accession>
<reference evidence="2" key="1">
    <citation type="submission" date="2021-06" db="EMBL/GenBank/DDBJ databases">
        <authorList>
            <person name="Hodson N. C."/>
            <person name="Mongue J. A."/>
            <person name="Jaron S. K."/>
        </authorList>
    </citation>
    <scope>NUCLEOTIDE SEQUENCE</scope>
</reference>
<comment type="caution">
    <text evidence="2">The sequence shown here is derived from an EMBL/GenBank/DDBJ whole genome shotgun (WGS) entry which is preliminary data.</text>
</comment>
<evidence type="ECO:0000256" key="1">
    <source>
        <dbReference type="SAM" id="MobiDB-lite"/>
    </source>
</evidence>
<keyword evidence="3" id="KW-1185">Reference proteome</keyword>
<dbReference type="Proteomes" id="UP000708208">
    <property type="component" value="Unassembled WGS sequence"/>
</dbReference>
<evidence type="ECO:0000313" key="2">
    <source>
        <dbReference type="EMBL" id="CAG7716832.1"/>
    </source>
</evidence>
<feature type="non-terminal residue" evidence="2">
    <location>
        <position position="52"/>
    </location>
</feature>
<feature type="region of interest" description="Disordered" evidence="1">
    <location>
        <begin position="1"/>
        <end position="52"/>
    </location>
</feature>
<evidence type="ECO:0000313" key="3">
    <source>
        <dbReference type="Proteomes" id="UP000708208"/>
    </source>
</evidence>
<dbReference type="EMBL" id="CAJVCH010041601">
    <property type="protein sequence ID" value="CAG7716832.1"/>
    <property type="molecule type" value="Genomic_DNA"/>
</dbReference>
<name>A0A8J2JF88_9HEXA</name>
<proteinExistence type="predicted"/>
<feature type="compositionally biased region" description="Low complexity" evidence="1">
    <location>
        <begin position="8"/>
        <end position="19"/>
    </location>
</feature>
<feature type="compositionally biased region" description="Basic and acidic residues" evidence="1">
    <location>
        <begin position="37"/>
        <end position="46"/>
    </location>
</feature>
<dbReference type="AlphaFoldDB" id="A0A8J2JF88"/>
<sequence length="52" mass="5683">MPQQDKTLSPNSSKSSLKNVDSDCTVTSGITQNIVDRAIEETKQDSQSDEEP</sequence>